<dbReference type="Pfam" id="PF06739">
    <property type="entry name" value="SBBP"/>
    <property type="match status" value="1"/>
</dbReference>
<dbReference type="InterPro" id="IPR050964">
    <property type="entry name" value="Striated_Muscle_Regulatory"/>
</dbReference>
<dbReference type="Gene3D" id="2.60.40.10">
    <property type="entry name" value="Immunoglobulins"/>
    <property type="match status" value="14"/>
</dbReference>
<dbReference type="InterPro" id="IPR013783">
    <property type="entry name" value="Ig-like_fold"/>
</dbReference>
<dbReference type="Proteomes" id="UP000663651">
    <property type="component" value="Chromosome"/>
</dbReference>
<dbReference type="InterPro" id="IPR036116">
    <property type="entry name" value="FN3_sf"/>
</dbReference>
<evidence type="ECO:0000256" key="3">
    <source>
        <dbReference type="ARBA" id="ARBA00023157"/>
    </source>
</evidence>
<evidence type="ECO:0000256" key="4">
    <source>
        <dbReference type="SAM" id="MobiDB-lite"/>
    </source>
</evidence>
<feature type="domain" description="Fibronectin type-III" evidence="5">
    <location>
        <begin position="2097"/>
        <end position="2191"/>
    </location>
</feature>
<feature type="domain" description="Fibronectin type-III" evidence="5">
    <location>
        <begin position="3301"/>
        <end position="3397"/>
    </location>
</feature>
<dbReference type="Gene3D" id="2.60.120.200">
    <property type="match status" value="1"/>
</dbReference>
<dbReference type="SUPFAM" id="SSF49899">
    <property type="entry name" value="Concanavalin A-like lectins/glucanases"/>
    <property type="match status" value="1"/>
</dbReference>
<dbReference type="Pfam" id="PF10102">
    <property type="entry name" value="DUF2341"/>
    <property type="match status" value="4"/>
</dbReference>
<dbReference type="InterPro" id="IPR010620">
    <property type="entry name" value="SBBP_repeat"/>
</dbReference>
<feature type="domain" description="Fibronectin type-III" evidence="5">
    <location>
        <begin position="2388"/>
        <end position="2485"/>
    </location>
</feature>
<dbReference type="SMART" id="SM00060">
    <property type="entry name" value="FN3"/>
    <property type="match status" value="12"/>
</dbReference>
<feature type="domain" description="Fibronectin type-III" evidence="5">
    <location>
        <begin position="1209"/>
        <end position="1306"/>
    </location>
</feature>
<dbReference type="Pfam" id="PF13385">
    <property type="entry name" value="Laminin_G_3"/>
    <property type="match status" value="1"/>
</dbReference>
<keyword evidence="2" id="KW-0677">Repeat</keyword>
<feature type="domain" description="Fibronectin type-III" evidence="5">
    <location>
        <begin position="470"/>
        <end position="561"/>
    </location>
</feature>
<feature type="domain" description="Fibronectin type-III" evidence="5">
    <location>
        <begin position="2812"/>
        <end position="2905"/>
    </location>
</feature>
<feature type="domain" description="Fibronectin type-III" evidence="5">
    <location>
        <begin position="2292"/>
        <end position="2387"/>
    </location>
</feature>
<reference evidence="6 7" key="1">
    <citation type="submission" date="2021-03" db="EMBL/GenBank/DDBJ databases">
        <title>Geobacter metallireducens gen. nov. sp. nov., a microorganism capable of coupling the complete oxidation of organic compounds to the reduction of iron and other metals.</title>
        <authorList>
            <person name="Li Y."/>
        </authorList>
    </citation>
    <scope>NUCLEOTIDE SEQUENCE [LARGE SCALE GENOMIC DNA]</scope>
    <source>
        <strain evidence="6 7">Jerry-YX</strain>
    </source>
</reference>
<dbReference type="Pfam" id="PF00041">
    <property type="entry name" value="fn3"/>
    <property type="match status" value="4"/>
</dbReference>
<dbReference type="SUPFAM" id="SSF50998">
    <property type="entry name" value="Quinoprotein alcohol dehydrogenase-like"/>
    <property type="match status" value="1"/>
</dbReference>
<dbReference type="InterPro" id="IPR013320">
    <property type="entry name" value="ConA-like_dom_sf"/>
</dbReference>
<protein>
    <submittedName>
        <fullName evidence="6">DUF2341 domain-containing protein</fullName>
    </submittedName>
</protein>
<evidence type="ECO:0000256" key="2">
    <source>
        <dbReference type="ARBA" id="ARBA00022737"/>
    </source>
</evidence>
<dbReference type="PANTHER" id="PTHR13817">
    <property type="entry name" value="TITIN"/>
    <property type="match status" value="1"/>
</dbReference>
<keyword evidence="7" id="KW-1185">Reference proteome</keyword>
<feature type="domain" description="Fibronectin type-III" evidence="5">
    <location>
        <begin position="3398"/>
        <end position="3488"/>
    </location>
</feature>
<accession>A0ABX7Q0V2</accession>
<keyword evidence="3" id="KW-1015">Disulfide bond</keyword>
<dbReference type="InterPro" id="IPR006558">
    <property type="entry name" value="LamG-like"/>
</dbReference>
<evidence type="ECO:0000313" key="6">
    <source>
        <dbReference type="EMBL" id="QSV44723.1"/>
    </source>
</evidence>
<evidence type="ECO:0000256" key="1">
    <source>
        <dbReference type="ARBA" id="ARBA00022729"/>
    </source>
</evidence>
<dbReference type="CDD" id="cd00063">
    <property type="entry name" value="FN3"/>
    <property type="match status" value="7"/>
</dbReference>
<dbReference type="SUPFAM" id="SSF101898">
    <property type="entry name" value="NHL repeat"/>
    <property type="match status" value="1"/>
</dbReference>
<dbReference type="InterPro" id="IPR011047">
    <property type="entry name" value="Quinoprotein_ADH-like_sf"/>
</dbReference>
<keyword evidence="1" id="KW-0732">Signal</keyword>
<feature type="region of interest" description="Disordered" evidence="4">
    <location>
        <begin position="3473"/>
        <end position="3496"/>
    </location>
</feature>
<dbReference type="SUPFAM" id="SSF49265">
    <property type="entry name" value="Fibronectin type III"/>
    <property type="match status" value="8"/>
</dbReference>
<gene>
    <name evidence="6" type="ORF">JZM60_11160</name>
</gene>
<feature type="domain" description="Fibronectin type-III" evidence="5">
    <location>
        <begin position="2910"/>
        <end position="3005"/>
    </location>
</feature>
<dbReference type="PANTHER" id="PTHR13817:SF173">
    <property type="entry name" value="FRAZZLED"/>
    <property type="match status" value="1"/>
</dbReference>
<feature type="domain" description="Fibronectin type-III" evidence="5">
    <location>
        <begin position="1111"/>
        <end position="1207"/>
    </location>
</feature>
<dbReference type="SMART" id="SM00560">
    <property type="entry name" value="LamGL"/>
    <property type="match status" value="1"/>
</dbReference>
<dbReference type="InterPro" id="IPR018765">
    <property type="entry name" value="DUF2341"/>
</dbReference>
<dbReference type="EMBL" id="CP071382">
    <property type="protein sequence ID" value="QSV44723.1"/>
    <property type="molecule type" value="Genomic_DNA"/>
</dbReference>
<dbReference type="PROSITE" id="PS50853">
    <property type="entry name" value="FN3"/>
    <property type="match status" value="12"/>
</dbReference>
<evidence type="ECO:0000259" key="5">
    <source>
        <dbReference type="PROSITE" id="PS50853"/>
    </source>
</evidence>
<proteinExistence type="predicted"/>
<dbReference type="InterPro" id="IPR003961">
    <property type="entry name" value="FN3_dom"/>
</dbReference>
<organism evidence="6 7">
    <name type="scientific">Geobacter benzoatilyticus</name>
    <dbReference type="NCBI Taxonomy" id="2815309"/>
    <lineage>
        <taxon>Bacteria</taxon>
        <taxon>Pseudomonadati</taxon>
        <taxon>Thermodesulfobacteriota</taxon>
        <taxon>Desulfuromonadia</taxon>
        <taxon>Geobacterales</taxon>
        <taxon>Geobacteraceae</taxon>
        <taxon>Geobacter</taxon>
    </lineage>
</organism>
<evidence type="ECO:0000313" key="7">
    <source>
        <dbReference type="Proteomes" id="UP000663651"/>
    </source>
</evidence>
<feature type="domain" description="Fibronectin type-III" evidence="5">
    <location>
        <begin position="1698"/>
        <end position="1795"/>
    </location>
</feature>
<feature type="domain" description="Fibronectin type-III" evidence="5">
    <location>
        <begin position="1014"/>
        <end position="1110"/>
    </location>
</feature>
<name>A0ABX7Q0V2_9BACT</name>
<sequence length="3496" mass="369233">MVIAMIYALRQLAVLVTFALLMAVPVFGAGGDKLRDAGDTPQAGKQEAMASVVDGDGRLIITGYRNLAGLTDDDYWTVKFNADGTVAWRNAYNRSGGSDQATAIAVDSGNDVIVTGFAWNGSNFDIYTIKYRGSDGAKLWEHTYNAPAGGNDIGTAVAVDSLNNVYVGGYVQNASGNEDYAVLKYGVNGPNPDGTPFWTATWNGSANGADKLAAIDAGQGGVAVTGQSWNGTDFDVLTVKYDYAGAKLWERRFSTAGANADVGRKVKVDGSGNVVITASVNNGTSVDIYTAKYGAADGAVLWQSTYGGTANMDDEPAALALDGGGNVYVAGYASTLTGNEELLAVRYGGADGAKAWDRLYDSGAGGHDFGTGITLDAGGNVYVSGYSLADSGYTDMVCIKFQNGAAGAGELWHAAFSGASGKSDKAVGLGIKTTDSEFVVVMGGWSDVWTSGATDYDYWQVVLDAGSLNAPGNPTATVLSNTSVKIDWTDNSANEDGFRIERKLTSEGAWTEAGTVAADVTTFTDTGLTANSTYYYRVRSYNAANGDSNPSGEISALTLYVSYLSPTWSYVFNSVDNSDDFAEAVDVGPDNNPVVTGYSLAAISGYDYYTVKLDRSTGAIAWSQRYNDVDDELDVGRSVTVGPDNAATVTGYSSLYYEPAAQNINSIFTLKYRADGAAILWEGQYNGPGGIDDRARAIATAVDGSNSVAVVGYGKNAANNDDIYLIKYAATPPLDGFGKAIPAWSAAPYNGGGNDYPSALAFDKDGNIVITGYRHNGTSYDIYTAKYNGATGARIWDHILDGAGHGDDYGQSLAVDAAGNIYVTGSTRNASGNDDIILVKYDGKTVPTADRIIWQKSYDGTTAGNPNADDKGVTVRYDLIDDTVVVAGTTLTGAGNHDFIITRYDGSGNVVWQKVHLRPSSDDYATAMAMDVSGNVGVAGYTGPADGSTTDAISVKYDYTGTLIAATIYNGAANGYDQALAIAINSLGECLVAGYTTNAAGNADYLVYKGDSMPLQASSPFTASPFYTKADLAWTDTSIGEDGFAIERKVGSCASSGTWQLLATAPAASTTYSDTGLNVGEEYCYRVRAFKSGQPDQRWIERDVVLTSPPPPSVVVPVAANTTTVNLTWQDNTTGETGFRIFRCAGTTGSCGAADYAEVGSVASNITTYSDTGVTAATSYAYKILAYKTADWQSQFSTPVGVTTPSPSAPTGLAAVKASEGQVNLTWSDANNDETGFKIERCAGSGCSNFVQIDTAAANAVSYNDIVAVQPDTLYRYRIRAYKTSTAGWNGPYSGTAEATTTTVAPSLTSATAGDTTTVSLAWTDTAGSETGYSVERCSGTTCADVDYSGVILTASSATGASDTSACNGATYTYRVRPVNQGLSRANGGTWTRKVPLAIANFQPYFQTKVVIPYDADMKVDFTDVRFYDETTQRELPYWIESRTNSTTATFWIKTGGFNDISLYYGNAGATGAGNGPLVFELFDGFAGTVIDTAKWTTVLGSYYSQNGELLSSGGPGGWSTGMYSVANFSRPFVFEMNHYRSGGQYMMPGIKSTTTGASYTDFAYAAYPIYDGSGNRLAVYEDGNSRGDNKKAISSDAWQYFRFEVLPTAGANYYHGTSSDAATSFYASTYSTAASFKVGFANYNQVFKLDNARVRKYASPEPTVTLGAEAVFGGAFAITWDGLASNTRSVTTPVPTAPTGFTATRATEVQIDLAWTDTTSDETGFRVYRCDGVGCSVFTRVGGDLTANTTSFKDTGLTPGTSYTYKVSAFKTATCGWELESATSTAETTVLQPAAFAVSPAVTTGCEDIRAVDSDGTTLLSQWVQQLQCGTAGVRIFQKVPSIPVGTKTLYYYYGSTTAPSVDNGDATFEFFDDFTGTAINGSKWTQTLGSAGDFTVQDGTLRGNNSNGRLVSTFKMQGGMLATLKAKTTTLATNTHMVGGVYNGTYDYFGISVGPNHGGYNLYGQSITAVTTTSVPANNIGYTISSPDGATTTVQAYNWDTGGWYISPTSKTYSIANKPLALGRTYYYDYYGGQAYRTDWDWVLVRKAAAVAPTATAGTKEYGPFTVGGATFAARIPYAVNHTATGAAALTNYQAVLPLLDTTPLAVDRITLSWNDNSGSETGFDIERCTGAACGDFARIDTAPANATSYVDRAVDAAQTYCYRMKTLIPTGDSPYTDVVCKNTSTPAPPDTLLATVSGTRVDLSWNDTTTNEDGFQIERCSGLDCDFSALDGGFPVKIPAGAAATASYSDTTACSGTYMYRVKSIKPWVTGWPVTYTTAVPATLTDPQAPTAFAATAQSEASVVLGWTDNTSDETGFKIERCTGAACTTFAEIATVDANVTSYTDYGRIPNTTYRYRVRAYKGGGCGWYTPYSAAQETTTTVPVPTGLTLTTPSSTQVAASWTDTTFSETSFKIERCQDAGCSVFSEAGSVSAGITSYTDSSVCSGTSYTYQIRPVNEGFSSAGGGCWSRRAPLTITNFQPDFLVKLTVPYDADMQADFDDLRFIDNSTGGELPHWIESKTDGVTATLWLKTGKTASVSIYYGNPSATATSTQAGVFGSGLMAFYPFSENAGTTTGTTKDLSGTGNDLTLTSIGAPYGIVAGGPYGNALSLNGSGQWANRAAPNVPTGSVATVEAWIYPKAYADATYNGIVSWSSRACNGLGFALSIQNSGRPSMPTWCNDYVPASGTAATTNAWNHVAAVLNGQSATIYVNGQSLGTTTLPYLPNLSSINLAIGVLDYPGRYFNGMIDEVRIYNRALTAQEITSRYAATIPTMTIGAEEQAGGCYTSDWLYTGEPSATKSIATPIIAAPTGFSATRASESQINLAWTDASSDETNFVIERCTGATCDFSGADTIELPAGTTSYNDAGLLPDTTYRYRIHAKRTASCTSYSAYNTNGIVSAATTVLAATGLTASASSSTSVTLRWTDNSPSDTGFMVERCLGNPCSDFALVGYSPGHATSYEDTGVCPGTAYTYQVKAVNVGLSSGGGGVWTRRKPITIANFQPNFQTKVTVAYDTDMKADFSDIRFFDPGTNQELPYWIEKKTDSSTATVWVKTRTSSTIQLYYGNAGAENVASGTLVFDFFEDFTGSAIDTSKWTVTDGTGFSVSGGYLHGTDVTGRLTSKTTYSPGVVLDIKAKTTSFAIDGQIIGGFYAASYNNVGWLEHPAYVHYGNNNAYTAKGGTPTAAANMLYSSAVKDASWINMQVTNFDTGALYWNAGNVNNGVSAESIVLGRRYDTDACNGQPYATDWDWIRVRKYAATEPSATVGVEEQSAGYTFTAGYTGPASAAATVATPAPVPPGVLTVTPATDTSLLLGWGDSIPDESRFVIYGCNNADCSDAAPVTTVAGGTALYTHLGLTPSAQYCYRVKAEKTAACTTGWETLYSNIGCATTISAQPRTLAASAVNAFKIQLTWDDMASDEDGYEIEVKAWNGKWVKTATVGADVTVYTDNLGLDPLKTYTYRVRAFRGSDKSPYSNEAAATTPAYVPGDSNCR</sequence>